<comment type="catalytic activity">
    <reaction evidence="6 8">
        <text>lipid IVA (E. coli) + CMP-3-deoxy-beta-D-manno-octulosonate = alpha-Kdo-(2-&gt;6)-lipid IVA (E. coli) + CMP + H(+)</text>
        <dbReference type="Rhea" id="RHEA:28066"/>
        <dbReference type="ChEBI" id="CHEBI:15378"/>
        <dbReference type="ChEBI" id="CHEBI:58603"/>
        <dbReference type="ChEBI" id="CHEBI:60364"/>
        <dbReference type="ChEBI" id="CHEBI:60377"/>
        <dbReference type="ChEBI" id="CHEBI:85987"/>
        <dbReference type="EC" id="2.4.99.12"/>
    </reaction>
</comment>
<keyword evidence="8" id="KW-0472">Membrane</keyword>
<proteinExistence type="inferred from homology"/>
<evidence type="ECO:0000256" key="5">
    <source>
        <dbReference type="ARBA" id="ARBA00031445"/>
    </source>
</evidence>
<dbReference type="UniPathway" id="UPA00958"/>
<dbReference type="Gene3D" id="3.40.50.2000">
    <property type="entry name" value="Glycogen Phosphorylase B"/>
    <property type="match status" value="1"/>
</dbReference>
<comment type="pathway">
    <text evidence="1 8">Bacterial outer membrane biogenesis; LPS core biosynthesis.</text>
</comment>
<feature type="domain" description="3-deoxy-D-manno-octulosonic-acid transferase N-terminal" evidence="9">
    <location>
        <begin position="36"/>
        <end position="210"/>
    </location>
</feature>
<evidence type="ECO:0000256" key="7">
    <source>
        <dbReference type="PIRSR" id="PIRSR639901-1"/>
    </source>
</evidence>
<feature type="transmembrane region" description="Helical" evidence="8">
    <location>
        <begin position="6"/>
        <end position="27"/>
    </location>
</feature>
<dbReference type="InterPro" id="IPR038107">
    <property type="entry name" value="Glycos_transf_N_sf"/>
</dbReference>
<dbReference type="InterPro" id="IPR007507">
    <property type="entry name" value="Glycos_transf_N"/>
</dbReference>
<gene>
    <name evidence="10" type="ORF">C8D98_2469</name>
</gene>
<accession>A0A4R1K5Q9</accession>
<dbReference type="GO" id="GO:0009244">
    <property type="term" value="P:lipopolysaccharide core region biosynthetic process"/>
    <property type="evidence" value="ECO:0007669"/>
    <property type="project" value="UniProtKB-UniRule"/>
</dbReference>
<evidence type="ECO:0000256" key="6">
    <source>
        <dbReference type="ARBA" id="ARBA00049183"/>
    </source>
</evidence>
<keyword evidence="8" id="KW-0812">Transmembrane</keyword>
<keyword evidence="4 8" id="KW-0808">Transferase</keyword>
<evidence type="ECO:0000313" key="11">
    <source>
        <dbReference type="Proteomes" id="UP000294614"/>
    </source>
</evidence>
<comment type="similarity">
    <text evidence="8">Belongs to the glycosyltransferase group 1 family.</text>
</comment>
<evidence type="ECO:0000256" key="3">
    <source>
        <dbReference type="ARBA" id="ARBA00019077"/>
    </source>
</evidence>
<dbReference type="Pfam" id="PF04413">
    <property type="entry name" value="Glycos_transf_N"/>
    <property type="match status" value="1"/>
</dbReference>
<comment type="subcellular location">
    <subcellularLocation>
        <location evidence="8">Cell membrane</location>
    </subcellularLocation>
</comment>
<dbReference type="Gene3D" id="3.40.50.11720">
    <property type="entry name" value="3-Deoxy-D-manno-octulosonic-acid transferase, N-terminal domain"/>
    <property type="match status" value="1"/>
</dbReference>
<dbReference type="PANTHER" id="PTHR42755">
    <property type="entry name" value="3-DEOXY-MANNO-OCTULOSONATE CYTIDYLYLTRANSFERASE"/>
    <property type="match status" value="1"/>
</dbReference>
<organism evidence="10 11">
    <name type="scientific">Seleniivibrio woodruffii</name>
    <dbReference type="NCBI Taxonomy" id="1078050"/>
    <lineage>
        <taxon>Bacteria</taxon>
        <taxon>Pseudomonadati</taxon>
        <taxon>Deferribacterota</taxon>
        <taxon>Deferribacteres</taxon>
        <taxon>Deferribacterales</taxon>
        <taxon>Geovibrionaceae</taxon>
        <taxon>Seleniivibrio</taxon>
    </lineage>
</organism>
<keyword evidence="8" id="KW-1133">Transmembrane helix</keyword>
<dbReference type="AlphaFoldDB" id="A0A4R1K5Q9"/>
<evidence type="ECO:0000256" key="2">
    <source>
        <dbReference type="ARBA" id="ARBA00012621"/>
    </source>
</evidence>
<keyword evidence="8" id="KW-0448">Lipopolysaccharide biosynthesis</keyword>
<keyword evidence="11" id="KW-1185">Reference proteome</keyword>
<feature type="active site" description="Proton acceptor" evidence="7">
    <location>
        <position position="62"/>
    </location>
</feature>
<evidence type="ECO:0000313" key="10">
    <source>
        <dbReference type="EMBL" id="TCK59535.1"/>
    </source>
</evidence>
<dbReference type="GO" id="GO:0009245">
    <property type="term" value="P:lipid A biosynthetic process"/>
    <property type="evidence" value="ECO:0007669"/>
    <property type="project" value="TreeGrafter"/>
</dbReference>
<comment type="function">
    <text evidence="8">Involved in lipopolysaccharide (LPS) biosynthesis. Catalyzes the transfer of 3-deoxy-D-manno-octulosonate (Kdo) residue(s) from CMP-Kdo to lipid IV(A), the tetraacyldisaccharide-1,4'-bisphosphate precursor of lipid A.</text>
</comment>
<evidence type="ECO:0000259" key="9">
    <source>
        <dbReference type="Pfam" id="PF04413"/>
    </source>
</evidence>
<keyword evidence="8" id="KW-1003">Cell membrane</keyword>
<reference evidence="10 11" key="1">
    <citation type="submission" date="2019-03" db="EMBL/GenBank/DDBJ databases">
        <title>Genomic Encyclopedia of Type Strains, Phase IV (KMG-IV): sequencing the most valuable type-strain genomes for metagenomic binning, comparative biology and taxonomic classification.</title>
        <authorList>
            <person name="Goeker M."/>
        </authorList>
    </citation>
    <scope>NUCLEOTIDE SEQUENCE [LARGE SCALE GENOMIC DNA]</scope>
    <source>
        <strain evidence="10 11">DSM 24984</strain>
    </source>
</reference>
<dbReference type="GO" id="GO:0043842">
    <property type="term" value="F:Kdo transferase activity"/>
    <property type="evidence" value="ECO:0007669"/>
    <property type="project" value="UniProtKB-EC"/>
</dbReference>
<evidence type="ECO:0000256" key="8">
    <source>
        <dbReference type="RuleBase" id="RU365103"/>
    </source>
</evidence>
<dbReference type="InterPro" id="IPR039901">
    <property type="entry name" value="Kdotransferase"/>
</dbReference>
<dbReference type="GO" id="GO:0005886">
    <property type="term" value="C:plasma membrane"/>
    <property type="evidence" value="ECO:0007669"/>
    <property type="project" value="UniProtKB-SubCell"/>
</dbReference>
<dbReference type="EMBL" id="SMGG01000006">
    <property type="protein sequence ID" value="TCK59535.1"/>
    <property type="molecule type" value="Genomic_DNA"/>
</dbReference>
<dbReference type="PANTHER" id="PTHR42755:SF1">
    <property type="entry name" value="3-DEOXY-D-MANNO-OCTULOSONIC ACID TRANSFERASE, MITOCHONDRIAL-RELATED"/>
    <property type="match status" value="1"/>
</dbReference>
<protein>
    <recommendedName>
        <fullName evidence="3 8">3-deoxy-D-manno-octulosonic acid transferase</fullName>
        <shortName evidence="8">Kdo transferase</shortName>
        <ecNumber evidence="2 8">2.4.99.12</ecNumber>
    </recommendedName>
    <alternativeName>
        <fullName evidence="5 8">Lipid IV(A) 3-deoxy-D-manno-octulosonic acid transferase</fullName>
    </alternativeName>
</protein>
<sequence length="407" mass="45933">MLIVKIFYNLLLFILIPFLMPIGYLVALKRKEDGDFFERLGFVQFPEPPEKSIWFHCASVGEVRSLHLITDMMQAEFPDTKIIVSTTTATGKAEALRLIKPFHAFLLPLENSLATAHIIHYMNVKALIIIDTELWHNLITSAAKHTKLYMLNGRMSDRSVKSYVKFRFLFAPLLSKFETIYTKSEEDSERFASVTGSRSNIRTLGNIKFQIRKPKPEPKEYAYLAGTKIFAAASTHKGEEEIILDAFKNSGYEGKLVIAPRHMNRVDEVYLLAARKGFSVSTLSNPNPSTQVVVSDKFGTLDELYTMSDRIFVGGSLNGTGGHNIYEAIMFEKQVCVGTNMANFREISESAERFGAAVTVRNADELAQYLTDKLPEADFTGFFAEMDAQQKCILTEIRQVIRNVSDC</sequence>
<name>A0A4R1K5Q9_9BACT</name>
<dbReference type="Proteomes" id="UP000294614">
    <property type="component" value="Unassembled WGS sequence"/>
</dbReference>
<comment type="caution">
    <text evidence="10">The sequence shown here is derived from an EMBL/GenBank/DDBJ whole genome shotgun (WGS) entry which is preliminary data.</text>
</comment>
<dbReference type="EC" id="2.4.99.12" evidence="2 8"/>
<evidence type="ECO:0000256" key="1">
    <source>
        <dbReference type="ARBA" id="ARBA00004713"/>
    </source>
</evidence>
<evidence type="ECO:0000256" key="4">
    <source>
        <dbReference type="ARBA" id="ARBA00022679"/>
    </source>
</evidence>
<dbReference type="RefSeq" id="WP_165871323.1">
    <property type="nucleotide sequence ID" value="NZ_SMGG01000006.1"/>
</dbReference>